<dbReference type="SMART" id="SM00367">
    <property type="entry name" value="LRR_CC"/>
    <property type="match status" value="6"/>
</dbReference>
<dbReference type="SMART" id="SM00256">
    <property type="entry name" value="FBOX"/>
    <property type="match status" value="1"/>
</dbReference>
<sequence>MVSVVRNVNIEFIPGEVEMVVFGKGYKIKDYLPLTENLIMKVLPKELILRIFSYLDLLSLCRCACVSRIWNALATDGSVWQAIDLCKFQTDIDGNMLEALAFKSGNFLRKLSLKGCKSITDSSFNACQNIGLYCSSIQHLDLECCSNLTDLSLISLSLGCEDLKCLNISWCLRITDNGLQHLLKKLSNLEVFNAKGCSQRTTDSAVMKITEGCLHLKLLCLSKCPRLTDVSLIAIAKNCPDVETLDLSGCSRLTDVGFAALTKSCHMLRRLDLEECLLVGFSSRFKNVHALWTSIVCLK</sequence>
<dbReference type="PANTHER" id="PTHR13382">
    <property type="entry name" value="MITOCHONDRIAL ATP SYNTHASE COUPLING FACTOR B"/>
    <property type="match status" value="1"/>
</dbReference>
<dbReference type="Pfam" id="PF25372">
    <property type="entry name" value="DUF7885"/>
    <property type="match status" value="1"/>
</dbReference>
<dbReference type="InterPro" id="IPR050648">
    <property type="entry name" value="F-box_LRR-repeat"/>
</dbReference>
<evidence type="ECO:0000313" key="3">
    <source>
        <dbReference type="EMBL" id="ESN96241.1"/>
    </source>
</evidence>
<dbReference type="GO" id="GO:0005737">
    <property type="term" value="C:cytoplasm"/>
    <property type="evidence" value="ECO:0000318"/>
    <property type="project" value="GO_Central"/>
</dbReference>
<dbReference type="InParanoid" id="T1ETV4"/>
<reference evidence="5" key="1">
    <citation type="submission" date="2012-12" db="EMBL/GenBank/DDBJ databases">
        <authorList>
            <person name="Hellsten U."/>
            <person name="Grimwood J."/>
            <person name="Chapman J.A."/>
            <person name="Shapiro H."/>
            <person name="Aerts A."/>
            <person name="Otillar R.P."/>
            <person name="Terry A.Y."/>
            <person name="Boore J.L."/>
            <person name="Simakov O."/>
            <person name="Marletaz F."/>
            <person name="Cho S.-J."/>
            <person name="Edsinger-Gonzales E."/>
            <person name="Havlak P."/>
            <person name="Kuo D.-H."/>
            <person name="Larsson T."/>
            <person name="Lv J."/>
            <person name="Arendt D."/>
            <person name="Savage R."/>
            <person name="Osoegawa K."/>
            <person name="de Jong P."/>
            <person name="Lindberg D.R."/>
            <person name="Seaver E.C."/>
            <person name="Weisblat D.A."/>
            <person name="Putnam N.H."/>
            <person name="Grigoriev I.V."/>
            <person name="Rokhsar D.S."/>
        </authorList>
    </citation>
    <scope>NUCLEOTIDE SEQUENCE</scope>
</reference>
<dbReference type="PANTHER" id="PTHR13382:SF69">
    <property type="entry name" value="FI18408P1"/>
    <property type="match status" value="1"/>
</dbReference>
<gene>
    <name evidence="4" type="primary">20200004</name>
    <name evidence="3" type="ORF">HELRODRAFT_163285</name>
</gene>
<accession>T1ETV4</accession>
<dbReference type="Proteomes" id="UP000015101">
    <property type="component" value="Unassembled WGS sequence"/>
</dbReference>
<dbReference type="InterPro" id="IPR001810">
    <property type="entry name" value="F-box_dom"/>
</dbReference>
<dbReference type="InterPro" id="IPR006553">
    <property type="entry name" value="Leu-rich_rpt_Cys-con_subtyp"/>
</dbReference>
<dbReference type="HOGENOM" id="CLU_081093_0_0_1"/>
<evidence type="ECO:0000313" key="5">
    <source>
        <dbReference type="Proteomes" id="UP000015101"/>
    </source>
</evidence>
<dbReference type="EnsemblMetazoa" id="HelroT163285">
    <property type="protein sequence ID" value="HelroP163285"/>
    <property type="gene ID" value="HelroG163285"/>
</dbReference>
<dbReference type="OrthoDB" id="550575at2759"/>
<keyword evidence="1" id="KW-0833">Ubl conjugation pathway</keyword>
<name>T1ETV4_HELRO</name>
<evidence type="ECO:0000259" key="2">
    <source>
        <dbReference type="PROSITE" id="PS50181"/>
    </source>
</evidence>
<dbReference type="SUPFAM" id="SSF52047">
    <property type="entry name" value="RNI-like"/>
    <property type="match status" value="1"/>
</dbReference>
<dbReference type="AlphaFoldDB" id="T1ETV4"/>
<dbReference type="STRING" id="6412.T1ETV4"/>
<dbReference type="Pfam" id="PF13516">
    <property type="entry name" value="LRR_6"/>
    <property type="match status" value="1"/>
</dbReference>
<dbReference type="Pfam" id="PF12937">
    <property type="entry name" value="F-box-like"/>
    <property type="match status" value="1"/>
</dbReference>
<evidence type="ECO:0000313" key="4">
    <source>
        <dbReference type="EnsemblMetazoa" id="HelroP163285"/>
    </source>
</evidence>
<dbReference type="OMA" id="NISSCAQ"/>
<dbReference type="RefSeq" id="XP_009025447.1">
    <property type="nucleotide sequence ID" value="XM_009027199.1"/>
</dbReference>
<reference evidence="3 5" key="2">
    <citation type="journal article" date="2013" name="Nature">
        <title>Insights into bilaterian evolution from three spiralian genomes.</title>
        <authorList>
            <person name="Simakov O."/>
            <person name="Marletaz F."/>
            <person name="Cho S.J."/>
            <person name="Edsinger-Gonzales E."/>
            <person name="Havlak P."/>
            <person name="Hellsten U."/>
            <person name="Kuo D.H."/>
            <person name="Larsson T."/>
            <person name="Lv J."/>
            <person name="Arendt D."/>
            <person name="Savage R."/>
            <person name="Osoegawa K."/>
            <person name="de Jong P."/>
            <person name="Grimwood J."/>
            <person name="Chapman J.A."/>
            <person name="Shapiro H."/>
            <person name="Aerts A."/>
            <person name="Otillar R.P."/>
            <person name="Terry A.Y."/>
            <person name="Boore J.L."/>
            <person name="Grigoriev I.V."/>
            <person name="Lindberg D.R."/>
            <person name="Seaver E.C."/>
            <person name="Weisblat D.A."/>
            <person name="Putnam N.H."/>
            <person name="Rokhsar D.S."/>
        </authorList>
    </citation>
    <scope>NUCLEOTIDE SEQUENCE</scope>
</reference>
<dbReference type="Gene3D" id="3.80.10.10">
    <property type="entry name" value="Ribonuclease Inhibitor"/>
    <property type="match status" value="2"/>
</dbReference>
<feature type="domain" description="F-box" evidence="2">
    <location>
        <begin position="37"/>
        <end position="83"/>
    </location>
</feature>
<dbReference type="CTD" id="20200004"/>
<proteinExistence type="predicted"/>
<dbReference type="EMBL" id="KB097495">
    <property type="protein sequence ID" value="ESN96241.1"/>
    <property type="molecule type" value="Genomic_DNA"/>
</dbReference>
<organism evidence="4 5">
    <name type="scientific">Helobdella robusta</name>
    <name type="common">Californian leech</name>
    <dbReference type="NCBI Taxonomy" id="6412"/>
    <lineage>
        <taxon>Eukaryota</taxon>
        <taxon>Metazoa</taxon>
        <taxon>Spiralia</taxon>
        <taxon>Lophotrochozoa</taxon>
        <taxon>Annelida</taxon>
        <taxon>Clitellata</taxon>
        <taxon>Hirudinea</taxon>
        <taxon>Rhynchobdellida</taxon>
        <taxon>Glossiphoniidae</taxon>
        <taxon>Helobdella</taxon>
    </lineage>
</organism>
<reference evidence="4" key="3">
    <citation type="submission" date="2015-06" db="UniProtKB">
        <authorList>
            <consortium name="EnsemblMetazoa"/>
        </authorList>
    </citation>
    <scope>IDENTIFICATION</scope>
</reference>
<dbReference type="InterPro" id="IPR032675">
    <property type="entry name" value="LRR_dom_sf"/>
</dbReference>
<dbReference type="KEGG" id="hro:HELRODRAFT_163285"/>
<protein>
    <recommendedName>
        <fullName evidence="2">F-box domain-containing protein</fullName>
    </recommendedName>
</protein>
<dbReference type="InterPro" id="IPR057207">
    <property type="entry name" value="FBXL15_LRR"/>
</dbReference>
<dbReference type="GeneID" id="20200004"/>
<dbReference type="InterPro" id="IPR001611">
    <property type="entry name" value="Leu-rich_rpt"/>
</dbReference>
<keyword evidence="5" id="KW-1185">Reference proteome</keyword>
<dbReference type="PROSITE" id="PS50181">
    <property type="entry name" value="FBOX"/>
    <property type="match status" value="1"/>
</dbReference>
<dbReference type="EMBL" id="AMQM01001367">
    <property type="status" value="NOT_ANNOTATED_CDS"/>
    <property type="molecule type" value="Genomic_DNA"/>
</dbReference>
<dbReference type="eggNOG" id="KOG4341">
    <property type="taxonomic scope" value="Eukaryota"/>
</dbReference>
<dbReference type="Gene3D" id="1.20.1280.50">
    <property type="match status" value="1"/>
</dbReference>
<evidence type="ECO:0000256" key="1">
    <source>
        <dbReference type="ARBA" id="ARBA00022786"/>
    </source>
</evidence>